<gene>
    <name evidence="1" type="ORF">BC936DRAFT_141176</name>
</gene>
<organism evidence="1 2">
    <name type="scientific">Jimgerdemannia flammicorona</name>
    <dbReference type="NCBI Taxonomy" id="994334"/>
    <lineage>
        <taxon>Eukaryota</taxon>
        <taxon>Fungi</taxon>
        <taxon>Fungi incertae sedis</taxon>
        <taxon>Mucoromycota</taxon>
        <taxon>Mucoromycotina</taxon>
        <taxon>Endogonomycetes</taxon>
        <taxon>Endogonales</taxon>
        <taxon>Endogonaceae</taxon>
        <taxon>Jimgerdemannia</taxon>
    </lineage>
</organism>
<dbReference type="EMBL" id="RBNI01001894">
    <property type="protein sequence ID" value="RUP49868.1"/>
    <property type="molecule type" value="Genomic_DNA"/>
</dbReference>
<keyword evidence="2" id="KW-1185">Reference proteome</keyword>
<evidence type="ECO:0000313" key="1">
    <source>
        <dbReference type="EMBL" id="RUP49868.1"/>
    </source>
</evidence>
<evidence type="ECO:0000313" key="2">
    <source>
        <dbReference type="Proteomes" id="UP000268093"/>
    </source>
</evidence>
<accession>A0A433DGA5</accession>
<protein>
    <submittedName>
        <fullName evidence="1">Uncharacterized protein</fullName>
    </submittedName>
</protein>
<reference evidence="1 2" key="1">
    <citation type="journal article" date="2018" name="New Phytol.">
        <title>Phylogenomics of Endogonaceae and evolution of mycorrhizas within Mucoromycota.</title>
        <authorList>
            <person name="Chang Y."/>
            <person name="Desiro A."/>
            <person name="Na H."/>
            <person name="Sandor L."/>
            <person name="Lipzen A."/>
            <person name="Clum A."/>
            <person name="Barry K."/>
            <person name="Grigoriev I.V."/>
            <person name="Martin F.M."/>
            <person name="Stajich J.E."/>
            <person name="Smith M.E."/>
            <person name="Bonito G."/>
            <person name="Spatafora J.W."/>
        </authorList>
    </citation>
    <scope>NUCLEOTIDE SEQUENCE [LARGE SCALE GENOMIC DNA]</scope>
    <source>
        <strain evidence="1 2">GMNB39</strain>
    </source>
</reference>
<name>A0A433DGA5_9FUNG</name>
<dbReference type="Proteomes" id="UP000268093">
    <property type="component" value="Unassembled WGS sequence"/>
</dbReference>
<proteinExistence type="predicted"/>
<sequence>MKMHSDELSYSGFLKENASKIAEIEEYTRLEIEDLNSRWKRKFIEAIQKEIPNDKVLFEKAGASCQRDGGGSKRVRPVLEYGVRPHLPSQHSGGCVLLECRGDDSQGAPSRSGCVPRPYVKKERFNTRFWLKIEEIQKKNEIKAKQIKTETQLPSATQNVEEMLKHYDSGELFQEKINENLEQLGKDNYMSPERAAKR</sequence>
<comment type="caution">
    <text evidence="1">The sequence shown here is derived from an EMBL/GenBank/DDBJ whole genome shotgun (WGS) entry which is preliminary data.</text>
</comment>
<dbReference type="AlphaFoldDB" id="A0A433DGA5"/>